<keyword evidence="4" id="KW-1185">Reference proteome</keyword>
<dbReference type="Proteomes" id="UP001066276">
    <property type="component" value="Chromosome 4_2"/>
</dbReference>
<evidence type="ECO:0000256" key="2">
    <source>
        <dbReference type="SAM" id="Phobius"/>
    </source>
</evidence>
<dbReference type="AlphaFoldDB" id="A0AAV7SF46"/>
<keyword evidence="2" id="KW-1133">Transmembrane helix</keyword>
<dbReference type="EMBL" id="JANPWB010000008">
    <property type="protein sequence ID" value="KAJ1162625.1"/>
    <property type="molecule type" value="Genomic_DNA"/>
</dbReference>
<accession>A0AAV7SF46</accession>
<reference evidence="3" key="1">
    <citation type="journal article" date="2022" name="bioRxiv">
        <title>Sequencing and chromosome-scale assembly of the giantPleurodeles waltlgenome.</title>
        <authorList>
            <person name="Brown T."/>
            <person name="Elewa A."/>
            <person name="Iarovenko S."/>
            <person name="Subramanian E."/>
            <person name="Araus A.J."/>
            <person name="Petzold A."/>
            <person name="Susuki M."/>
            <person name="Suzuki K.-i.T."/>
            <person name="Hayashi T."/>
            <person name="Toyoda A."/>
            <person name="Oliveira C."/>
            <person name="Osipova E."/>
            <person name="Leigh N.D."/>
            <person name="Simon A."/>
            <person name="Yun M.H."/>
        </authorList>
    </citation>
    <scope>NUCLEOTIDE SEQUENCE</scope>
    <source>
        <strain evidence="3">20211129_DDA</strain>
        <tissue evidence="3">Liver</tissue>
    </source>
</reference>
<feature type="region of interest" description="Disordered" evidence="1">
    <location>
        <begin position="77"/>
        <end position="109"/>
    </location>
</feature>
<evidence type="ECO:0000313" key="4">
    <source>
        <dbReference type="Proteomes" id="UP001066276"/>
    </source>
</evidence>
<keyword evidence="2" id="KW-0472">Membrane</keyword>
<feature type="transmembrane region" description="Helical" evidence="2">
    <location>
        <begin position="44"/>
        <end position="69"/>
    </location>
</feature>
<evidence type="ECO:0000313" key="3">
    <source>
        <dbReference type="EMBL" id="KAJ1162625.1"/>
    </source>
</evidence>
<feature type="region of interest" description="Disordered" evidence="1">
    <location>
        <begin position="142"/>
        <end position="186"/>
    </location>
</feature>
<organism evidence="3 4">
    <name type="scientific">Pleurodeles waltl</name>
    <name type="common">Iberian ribbed newt</name>
    <dbReference type="NCBI Taxonomy" id="8319"/>
    <lineage>
        <taxon>Eukaryota</taxon>
        <taxon>Metazoa</taxon>
        <taxon>Chordata</taxon>
        <taxon>Craniata</taxon>
        <taxon>Vertebrata</taxon>
        <taxon>Euteleostomi</taxon>
        <taxon>Amphibia</taxon>
        <taxon>Batrachia</taxon>
        <taxon>Caudata</taxon>
        <taxon>Salamandroidea</taxon>
        <taxon>Salamandridae</taxon>
        <taxon>Pleurodelinae</taxon>
        <taxon>Pleurodeles</taxon>
    </lineage>
</organism>
<sequence length="186" mass="19628">MGAPRLDQCRQWGPKTAMELCPDVCLELSKCSTGRHHRLSGSHAIAAALCLVPAALLVIAAVAASCWVGRGIKVPGAKRQGARRLSPSVPAAEAVPSDGRSPPSGRRLGPVRISRLSRALGAASPLHQLVCPVLVRAPRVHAEQLPKRRRAAPRPGAVPDQAAPTHTWPSSSSGSPRFPNQIDGRR</sequence>
<protein>
    <submittedName>
        <fullName evidence="3">Uncharacterized protein</fullName>
    </submittedName>
</protein>
<gene>
    <name evidence="3" type="ORF">NDU88_003093</name>
</gene>
<keyword evidence="2" id="KW-0812">Transmembrane</keyword>
<evidence type="ECO:0000256" key="1">
    <source>
        <dbReference type="SAM" id="MobiDB-lite"/>
    </source>
</evidence>
<proteinExistence type="predicted"/>
<name>A0AAV7SF46_PLEWA</name>
<comment type="caution">
    <text evidence="3">The sequence shown here is derived from an EMBL/GenBank/DDBJ whole genome shotgun (WGS) entry which is preliminary data.</text>
</comment>